<dbReference type="SUPFAM" id="SSF52788">
    <property type="entry name" value="Phosphotyrosine protein phosphatases I"/>
    <property type="match status" value="1"/>
</dbReference>
<gene>
    <name evidence="6" type="ORF">N782_06245</name>
</gene>
<dbReference type="PANTHER" id="PTHR11717">
    <property type="entry name" value="LOW MOLECULAR WEIGHT PROTEIN TYROSINE PHOSPHATASE"/>
    <property type="match status" value="1"/>
</dbReference>
<dbReference type="GO" id="GO:0004725">
    <property type="term" value="F:protein tyrosine phosphatase activity"/>
    <property type="evidence" value="ECO:0007669"/>
    <property type="project" value="InterPro"/>
</dbReference>
<dbReference type="Proteomes" id="UP000030147">
    <property type="component" value="Unassembled WGS sequence"/>
</dbReference>
<dbReference type="InterPro" id="IPR050438">
    <property type="entry name" value="LMW_PTPase"/>
</dbReference>
<evidence type="ECO:0000256" key="4">
    <source>
        <dbReference type="PIRSR" id="PIRSR617867-1"/>
    </source>
</evidence>
<keyword evidence="2" id="KW-0378">Hydrolase</keyword>
<dbReference type="eggNOG" id="COG0394">
    <property type="taxonomic scope" value="Bacteria"/>
</dbReference>
<reference evidence="6 7" key="1">
    <citation type="journal article" date="2015" name="Stand. Genomic Sci.">
        <title>High quality draft genome sequence of the moderately halophilic bacterium Pontibacillus yanchengensis Y32(T) and comparison among Pontibacillus genomes.</title>
        <authorList>
            <person name="Huang J."/>
            <person name="Qiao Z.X."/>
            <person name="Tang J.W."/>
            <person name="Wang G."/>
        </authorList>
    </citation>
    <scope>NUCLEOTIDE SEQUENCE [LARGE SCALE GENOMIC DNA]</scope>
    <source>
        <strain evidence="6 7">Y32</strain>
    </source>
</reference>
<dbReference type="PRINTS" id="PR00719">
    <property type="entry name" value="LMWPTPASE"/>
</dbReference>
<feature type="active site" description="Nucleophile" evidence="4">
    <location>
        <position position="8"/>
    </location>
</feature>
<evidence type="ECO:0000259" key="5">
    <source>
        <dbReference type="SMART" id="SM00226"/>
    </source>
</evidence>
<feature type="active site" description="Proton donor" evidence="4">
    <location>
        <position position="112"/>
    </location>
</feature>
<evidence type="ECO:0000256" key="3">
    <source>
        <dbReference type="ARBA" id="ARBA00022912"/>
    </source>
</evidence>
<dbReference type="InterPro" id="IPR036196">
    <property type="entry name" value="Ptyr_pPase_sf"/>
</dbReference>
<dbReference type="InterPro" id="IPR017867">
    <property type="entry name" value="Tyr_phospatase_low_mol_wt"/>
</dbReference>
<dbReference type="InterPro" id="IPR023485">
    <property type="entry name" value="Ptyr_pPase"/>
</dbReference>
<dbReference type="STRING" id="1385514.N782_06245"/>
<feature type="active site" evidence="4">
    <location>
        <position position="14"/>
    </location>
</feature>
<sequence>MKKILFVCTGNTCRSPMAEAILKEKHPGFDAKSAGLFAHKGARISKGSEEVLKARGIDIDHVSQPVSPEVMRWADLILTMTKEHKQSLIMEYPNYEPFIFTLKEYVINNEEDQWEQLKQAYSTLEDKKAVFLQKHASKYKDQQAMEKALHDHLKEEIELIKEIEANQPNIDVSDPFGGELSVYEQTLAEIEKHIELLIKKIDNK</sequence>
<dbReference type="Pfam" id="PF01451">
    <property type="entry name" value="LMWPc"/>
    <property type="match status" value="1"/>
</dbReference>
<proteinExistence type="inferred from homology"/>
<evidence type="ECO:0000256" key="2">
    <source>
        <dbReference type="ARBA" id="ARBA00022801"/>
    </source>
</evidence>
<comment type="similarity">
    <text evidence="1">Belongs to the low molecular weight phosphotyrosine protein phosphatase family.</text>
</comment>
<dbReference type="CDD" id="cd16344">
    <property type="entry name" value="LMWPAP"/>
    <property type="match status" value="1"/>
</dbReference>
<dbReference type="EMBL" id="AVBF01000041">
    <property type="protein sequence ID" value="KGP71979.1"/>
    <property type="molecule type" value="Genomic_DNA"/>
</dbReference>
<accession>A0A0A2T8W3</accession>
<dbReference type="Gene3D" id="3.40.50.2300">
    <property type="match status" value="2"/>
</dbReference>
<comment type="caution">
    <text evidence="6">The sequence shown here is derived from an EMBL/GenBank/DDBJ whole genome shotgun (WGS) entry which is preliminary data.</text>
</comment>
<name>A0A0A2T8W3_9BACI</name>
<dbReference type="OrthoDB" id="9784339at2"/>
<evidence type="ECO:0000313" key="7">
    <source>
        <dbReference type="Proteomes" id="UP000030147"/>
    </source>
</evidence>
<keyword evidence="7" id="KW-1185">Reference proteome</keyword>
<evidence type="ECO:0000313" key="6">
    <source>
        <dbReference type="EMBL" id="KGP71979.1"/>
    </source>
</evidence>
<protein>
    <submittedName>
        <fullName evidence="6">Protein tyrosine phosphatase</fullName>
    </submittedName>
</protein>
<keyword evidence="3" id="KW-0904">Protein phosphatase</keyword>
<feature type="domain" description="Phosphotyrosine protein phosphatase I" evidence="5">
    <location>
        <begin position="2"/>
        <end position="200"/>
    </location>
</feature>
<dbReference type="SMART" id="SM00226">
    <property type="entry name" value="LMWPc"/>
    <property type="match status" value="1"/>
</dbReference>
<dbReference type="PANTHER" id="PTHR11717:SF31">
    <property type="entry name" value="LOW MOLECULAR WEIGHT PROTEIN-TYROSINE-PHOSPHATASE ETP-RELATED"/>
    <property type="match status" value="1"/>
</dbReference>
<dbReference type="AlphaFoldDB" id="A0A0A2T8W3"/>
<evidence type="ECO:0000256" key="1">
    <source>
        <dbReference type="ARBA" id="ARBA00011063"/>
    </source>
</evidence>
<dbReference type="RefSeq" id="WP_036821336.1">
    <property type="nucleotide sequence ID" value="NZ_AVBF01000041.1"/>
</dbReference>
<organism evidence="6 7">
    <name type="scientific">Pontibacillus yanchengensis Y32</name>
    <dbReference type="NCBI Taxonomy" id="1385514"/>
    <lineage>
        <taxon>Bacteria</taxon>
        <taxon>Bacillati</taxon>
        <taxon>Bacillota</taxon>
        <taxon>Bacilli</taxon>
        <taxon>Bacillales</taxon>
        <taxon>Bacillaceae</taxon>
        <taxon>Pontibacillus</taxon>
    </lineage>
</organism>